<evidence type="ECO:0000256" key="1">
    <source>
        <dbReference type="ARBA" id="ARBA00000971"/>
    </source>
</evidence>
<keyword evidence="4 5" id="KW-0413">Isomerase</keyword>
<accession>A0A4Y6PRY2</accession>
<feature type="compositionally biased region" description="Acidic residues" evidence="7">
    <location>
        <begin position="39"/>
        <end position="52"/>
    </location>
</feature>
<evidence type="ECO:0000313" key="10">
    <source>
        <dbReference type="Proteomes" id="UP000315995"/>
    </source>
</evidence>
<dbReference type="OrthoDB" id="9812109at2"/>
<evidence type="ECO:0000313" key="9">
    <source>
        <dbReference type="EMBL" id="QDG51078.1"/>
    </source>
</evidence>
<dbReference type="PANTHER" id="PTHR43811:SF19">
    <property type="entry name" value="39 KDA FK506-BINDING NUCLEAR PROTEIN"/>
    <property type="match status" value="1"/>
</dbReference>
<dbReference type="EMBL" id="CP041186">
    <property type="protein sequence ID" value="QDG51078.1"/>
    <property type="molecule type" value="Genomic_DNA"/>
</dbReference>
<feature type="compositionally biased region" description="Basic and acidic residues" evidence="7">
    <location>
        <begin position="27"/>
        <end position="38"/>
    </location>
</feature>
<evidence type="ECO:0000256" key="6">
    <source>
        <dbReference type="RuleBase" id="RU003915"/>
    </source>
</evidence>
<dbReference type="PROSITE" id="PS51257">
    <property type="entry name" value="PROKAR_LIPOPROTEIN"/>
    <property type="match status" value="1"/>
</dbReference>
<dbReference type="Proteomes" id="UP000315995">
    <property type="component" value="Chromosome"/>
</dbReference>
<dbReference type="SUPFAM" id="SSF54534">
    <property type="entry name" value="FKBP-like"/>
    <property type="match status" value="1"/>
</dbReference>
<organism evidence="9 10">
    <name type="scientific">Persicimonas caeni</name>
    <dbReference type="NCBI Taxonomy" id="2292766"/>
    <lineage>
        <taxon>Bacteria</taxon>
        <taxon>Deltaproteobacteria</taxon>
        <taxon>Bradymonadales</taxon>
        <taxon>Bradymonadaceae</taxon>
        <taxon>Persicimonas</taxon>
    </lineage>
</organism>
<dbReference type="InterPro" id="IPR046357">
    <property type="entry name" value="PPIase_dom_sf"/>
</dbReference>
<feature type="domain" description="PPIase FKBP-type" evidence="8">
    <location>
        <begin position="116"/>
        <end position="198"/>
    </location>
</feature>
<evidence type="ECO:0000256" key="5">
    <source>
        <dbReference type="PROSITE-ProRule" id="PRU00277"/>
    </source>
</evidence>
<evidence type="ECO:0000256" key="2">
    <source>
        <dbReference type="ARBA" id="ARBA00006577"/>
    </source>
</evidence>
<keyword evidence="3 5" id="KW-0697">Rotamase</keyword>
<dbReference type="FunFam" id="3.10.50.40:FF:000006">
    <property type="entry name" value="Peptidyl-prolyl cis-trans isomerase"/>
    <property type="match status" value="1"/>
</dbReference>
<dbReference type="PROSITE" id="PS50059">
    <property type="entry name" value="FKBP_PPIASE"/>
    <property type="match status" value="1"/>
</dbReference>
<dbReference type="EC" id="5.2.1.8" evidence="6"/>
<evidence type="ECO:0000256" key="3">
    <source>
        <dbReference type="ARBA" id="ARBA00023110"/>
    </source>
</evidence>
<dbReference type="Pfam" id="PF00254">
    <property type="entry name" value="FKBP_C"/>
    <property type="match status" value="1"/>
</dbReference>
<accession>A0A5B8Y9D3</accession>
<feature type="region of interest" description="Disordered" evidence="7">
    <location>
        <begin position="17"/>
        <end position="97"/>
    </location>
</feature>
<evidence type="ECO:0000256" key="7">
    <source>
        <dbReference type="SAM" id="MobiDB-lite"/>
    </source>
</evidence>
<evidence type="ECO:0000256" key="4">
    <source>
        <dbReference type="ARBA" id="ARBA00023235"/>
    </source>
</evidence>
<proteinExistence type="inferred from homology"/>
<dbReference type="Gene3D" id="3.10.50.40">
    <property type="match status" value="1"/>
</dbReference>
<keyword evidence="10" id="KW-1185">Reference proteome</keyword>
<dbReference type="AlphaFoldDB" id="A0A4Y6PRY2"/>
<sequence length="200" mass="21932">MKIRHIAVGLAFVLAGCATSDSTELPPPDKAKAEKFEEQQAEQEQAEQEQAEQEQAQAAETTDEEDDNQLPEKETKMADTSAPKDVAAPPGDATTTDSGLAYKILEEGTGESPSKTSTVRVHYTGWTTDGKKFDSSHDRGKPAEFPLNRVIAGWTEGVSMMKEGEKRRLWIPEKLAYQGRPGAPQGMLVFDVELLKIVKK</sequence>
<comment type="similarity">
    <text evidence="2 6">Belongs to the FKBP-type PPIase family.</text>
</comment>
<dbReference type="InterPro" id="IPR001179">
    <property type="entry name" value="PPIase_FKBP_dom"/>
</dbReference>
<dbReference type="GO" id="GO:0003755">
    <property type="term" value="F:peptidyl-prolyl cis-trans isomerase activity"/>
    <property type="evidence" value="ECO:0007669"/>
    <property type="project" value="UniProtKB-UniRule"/>
</dbReference>
<protein>
    <recommendedName>
        <fullName evidence="6">Peptidyl-prolyl cis-trans isomerase</fullName>
        <ecNumber evidence="6">5.2.1.8</ecNumber>
    </recommendedName>
</protein>
<dbReference type="RefSeq" id="WP_141197563.1">
    <property type="nucleotide sequence ID" value="NZ_CP041186.1"/>
</dbReference>
<comment type="catalytic activity">
    <reaction evidence="1 5 6">
        <text>[protein]-peptidylproline (omega=180) = [protein]-peptidylproline (omega=0)</text>
        <dbReference type="Rhea" id="RHEA:16237"/>
        <dbReference type="Rhea" id="RHEA-COMP:10747"/>
        <dbReference type="Rhea" id="RHEA-COMP:10748"/>
        <dbReference type="ChEBI" id="CHEBI:83833"/>
        <dbReference type="ChEBI" id="CHEBI:83834"/>
        <dbReference type="EC" id="5.2.1.8"/>
    </reaction>
</comment>
<evidence type="ECO:0000259" key="8">
    <source>
        <dbReference type="PROSITE" id="PS50059"/>
    </source>
</evidence>
<dbReference type="PANTHER" id="PTHR43811">
    <property type="entry name" value="FKBP-TYPE PEPTIDYL-PROLYL CIS-TRANS ISOMERASE FKPA"/>
    <property type="match status" value="1"/>
</dbReference>
<name>A0A4Y6PRY2_PERCE</name>
<reference evidence="9 10" key="1">
    <citation type="submission" date="2019-06" db="EMBL/GenBank/DDBJ databases">
        <title>Persicimonas caeni gen. nov., sp. nov., a predatory bacterium isolated from solar saltern.</title>
        <authorList>
            <person name="Wang S."/>
        </authorList>
    </citation>
    <scope>NUCLEOTIDE SEQUENCE [LARGE SCALE GENOMIC DNA]</scope>
    <source>
        <strain evidence="9 10">YN101</strain>
    </source>
</reference>
<gene>
    <name evidence="9" type="ORF">FIV42_10130</name>
</gene>